<dbReference type="Pfam" id="PF00291">
    <property type="entry name" value="PALP"/>
    <property type="match status" value="1"/>
</dbReference>
<evidence type="ECO:0000256" key="4">
    <source>
        <dbReference type="ARBA" id="ARBA00012681"/>
    </source>
</evidence>
<sequence length="307" mass="32900">MKVNNILETIGSTPLVKLNNLMEKFGLEANLYAKVEFFNPGGSVKDRIAYNMIQKAIDDDDIDLETTIIEATSGNTGIGLAMVTAALGMRCILVMPDTMSIERRKLIEQYGAELVLTEGKLGMKGTIEKANELMASIPNSFIPSQFENPNNPSIHTKTTAIEILHDLDNQVDIFVAGIGTGGTLSGVGQTLKLNNPITQVIGVEPKDSPLLSEGIFGPHKIQGIGANFVPINYNPGVVDQIVTASIEESIDASKMLTRTEGILAGISSGAALAKGLEFAKLPENKGKNIVVLLPDTGERYLSTDLFK</sequence>
<dbReference type="OrthoDB" id="9808024at2"/>
<comment type="similarity">
    <text evidence="3 13">Belongs to the cysteine synthase/cystathionine beta-synthase family.</text>
</comment>
<dbReference type="CDD" id="cd01561">
    <property type="entry name" value="CBS_like"/>
    <property type="match status" value="1"/>
</dbReference>
<dbReference type="GO" id="GO:0004124">
    <property type="term" value="F:cysteine synthase activity"/>
    <property type="evidence" value="ECO:0007669"/>
    <property type="project" value="UniProtKB-UniRule"/>
</dbReference>
<keyword evidence="16" id="KW-1185">Reference proteome</keyword>
<feature type="modified residue" description="N6-(pyridoxal phosphate)lysine" evidence="12">
    <location>
        <position position="45"/>
    </location>
</feature>
<reference evidence="16" key="1">
    <citation type="submission" date="2017-02" db="EMBL/GenBank/DDBJ databases">
        <authorList>
            <person name="Varghese N."/>
            <person name="Submissions S."/>
        </authorList>
    </citation>
    <scope>NUCLEOTIDE SEQUENCE [LARGE SCALE GENOMIC DNA]</scope>
    <source>
        <strain evidence="16">ATCC 25662</strain>
    </source>
</reference>
<dbReference type="STRING" id="118967.SAMN02745191_1086"/>
<dbReference type="InterPro" id="IPR005856">
    <property type="entry name" value="Cys_synth"/>
</dbReference>
<dbReference type="SUPFAM" id="SSF53686">
    <property type="entry name" value="Tryptophan synthase beta subunit-like PLP-dependent enzymes"/>
    <property type="match status" value="1"/>
</dbReference>
<evidence type="ECO:0000256" key="9">
    <source>
        <dbReference type="ARBA" id="ARBA00023192"/>
    </source>
</evidence>
<evidence type="ECO:0000259" key="14">
    <source>
        <dbReference type="Pfam" id="PF00291"/>
    </source>
</evidence>
<evidence type="ECO:0000256" key="1">
    <source>
        <dbReference type="ARBA" id="ARBA00001933"/>
    </source>
</evidence>
<evidence type="ECO:0000256" key="11">
    <source>
        <dbReference type="PIRSR" id="PIRSR605856-50"/>
    </source>
</evidence>
<dbReference type="InterPro" id="IPR036052">
    <property type="entry name" value="TrpB-like_PALP_sf"/>
</dbReference>
<dbReference type="AlphaFoldDB" id="A0A1T4LX55"/>
<evidence type="ECO:0000256" key="6">
    <source>
        <dbReference type="ARBA" id="ARBA00022605"/>
    </source>
</evidence>
<evidence type="ECO:0000256" key="7">
    <source>
        <dbReference type="ARBA" id="ARBA00022679"/>
    </source>
</evidence>
<dbReference type="PROSITE" id="PS00901">
    <property type="entry name" value="CYS_SYNTHASE"/>
    <property type="match status" value="1"/>
</dbReference>
<proteinExistence type="inferred from homology"/>
<feature type="domain" description="Tryptophan synthase beta chain-like PALP" evidence="14">
    <location>
        <begin position="7"/>
        <end position="295"/>
    </location>
</feature>
<evidence type="ECO:0000256" key="8">
    <source>
        <dbReference type="ARBA" id="ARBA00022898"/>
    </source>
</evidence>
<comment type="pathway">
    <text evidence="2">Amino-acid biosynthesis; L-cysteine biosynthesis; L-cysteine from L-serine: step 2/2.</text>
</comment>
<evidence type="ECO:0000313" key="16">
    <source>
        <dbReference type="Proteomes" id="UP000243297"/>
    </source>
</evidence>
<dbReference type="EC" id="2.5.1.47" evidence="4 13"/>
<evidence type="ECO:0000256" key="10">
    <source>
        <dbReference type="ARBA" id="ARBA00047931"/>
    </source>
</evidence>
<keyword evidence="9 13" id="KW-0198">Cysteine biosynthesis</keyword>
<comment type="cofactor">
    <cofactor evidence="1 11 13">
        <name>pyridoxal 5'-phosphate</name>
        <dbReference type="ChEBI" id="CHEBI:597326"/>
    </cofactor>
</comment>
<evidence type="ECO:0000256" key="2">
    <source>
        <dbReference type="ARBA" id="ARBA00004962"/>
    </source>
</evidence>
<dbReference type="Proteomes" id="UP000243297">
    <property type="component" value="Unassembled WGS sequence"/>
</dbReference>
<feature type="binding site" evidence="11">
    <location>
        <position position="267"/>
    </location>
    <ligand>
        <name>pyridoxal 5'-phosphate</name>
        <dbReference type="ChEBI" id="CHEBI:597326"/>
    </ligand>
</feature>
<dbReference type="NCBIfam" id="TIGR01136">
    <property type="entry name" value="cysKM"/>
    <property type="match status" value="1"/>
</dbReference>
<dbReference type="UniPathway" id="UPA00136">
    <property type="reaction ID" value="UER00200"/>
</dbReference>
<organism evidence="15 16">
    <name type="scientific">Anaerorhabdus furcosa</name>
    <dbReference type="NCBI Taxonomy" id="118967"/>
    <lineage>
        <taxon>Bacteria</taxon>
        <taxon>Bacillati</taxon>
        <taxon>Bacillota</taxon>
        <taxon>Erysipelotrichia</taxon>
        <taxon>Erysipelotrichales</taxon>
        <taxon>Erysipelotrichaceae</taxon>
        <taxon>Anaerorhabdus</taxon>
    </lineage>
</organism>
<dbReference type="NCBIfam" id="TIGR01139">
    <property type="entry name" value="cysK"/>
    <property type="match status" value="1"/>
</dbReference>
<dbReference type="InterPro" id="IPR005859">
    <property type="entry name" value="CysK"/>
</dbReference>
<dbReference type="EMBL" id="FUWY01000002">
    <property type="protein sequence ID" value="SJZ59329.1"/>
    <property type="molecule type" value="Genomic_DNA"/>
</dbReference>
<dbReference type="PANTHER" id="PTHR10314">
    <property type="entry name" value="CYSTATHIONINE BETA-SYNTHASE"/>
    <property type="match status" value="1"/>
</dbReference>
<keyword evidence="7 13" id="KW-0808">Transferase</keyword>
<evidence type="ECO:0000256" key="13">
    <source>
        <dbReference type="RuleBase" id="RU003985"/>
    </source>
</evidence>
<evidence type="ECO:0000256" key="5">
    <source>
        <dbReference type="ARBA" id="ARBA00019371"/>
    </source>
</evidence>
<dbReference type="GO" id="GO:0006535">
    <property type="term" value="P:cysteine biosynthetic process from serine"/>
    <property type="evidence" value="ECO:0007669"/>
    <property type="project" value="UniProtKB-UniRule"/>
</dbReference>
<keyword evidence="8 11" id="KW-0663">Pyridoxal phosphate</keyword>
<protein>
    <recommendedName>
        <fullName evidence="5 13">Cysteine synthase</fullName>
        <ecNumber evidence="4 13">2.5.1.47</ecNumber>
    </recommendedName>
</protein>
<dbReference type="Gene3D" id="3.40.50.1100">
    <property type="match status" value="2"/>
</dbReference>
<keyword evidence="6 13" id="KW-0028">Amino-acid biosynthesis</keyword>
<name>A0A1T4LX55_9FIRM</name>
<evidence type="ECO:0000313" key="15">
    <source>
        <dbReference type="EMBL" id="SJZ59329.1"/>
    </source>
</evidence>
<comment type="catalytic activity">
    <reaction evidence="10 13">
        <text>O-acetyl-L-serine + hydrogen sulfide = L-cysteine + acetate</text>
        <dbReference type="Rhea" id="RHEA:14829"/>
        <dbReference type="ChEBI" id="CHEBI:29919"/>
        <dbReference type="ChEBI" id="CHEBI:30089"/>
        <dbReference type="ChEBI" id="CHEBI:35235"/>
        <dbReference type="ChEBI" id="CHEBI:58340"/>
        <dbReference type="EC" id="2.5.1.47"/>
    </reaction>
</comment>
<feature type="binding site" evidence="11">
    <location>
        <begin position="179"/>
        <end position="183"/>
    </location>
    <ligand>
        <name>pyridoxal 5'-phosphate</name>
        <dbReference type="ChEBI" id="CHEBI:597326"/>
    </ligand>
</feature>
<evidence type="ECO:0000256" key="12">
    <source>
        <dbReference type="PIRSR" id="PIRSR605856-51"/>
    </source>
</evidence>
<dbReference type="InterPro" id="IPR050214">
    <property type="entry name" value="Cys_Synth/Cystath_Beta-Synth"/>
</dbReference>
<dbReference type="FunFam" id="3.40.50.1100:FF:000003">
    <property type="entry name" value="Cystathionine beta-synthase"/>
    <property type="match status" value="1"/>
</dbReference>
<accession>A0A1T4LX55</accession>
<gene>
    <name evidence="15" type="ORF">SAMN02745191_1086</name>
</gene>
<dbReference type="RefSeq" id="WP_078711508.1">
    <property type="nucleotide sequence ID" value="NZ_FUWY01000002.1"/>
</dbReference>
<feature type="binding site" evidence="11">
    <location>
        <position position="75"/>
    </location>
    <ligand>
        <name>pyridoxal 5'-phosphate</name>
        <dbReference type="ChEBI" id="CHEBI:597326"/>
    </ligand>
</feature>
<dbReference type="InterPro" id="IPR001926">
    <property type="entry name" value="TrpB-like_PALP"/>
</dbReference>
<dbReference type="FunFam" id="3.40.50.1100:FF:000118">
    <property type="entry name" value="Related to CYS4-cystathionine beta-synthase"/>
    <property type="match status" value="1"/>
</dbReference>
<evidence type="ECO:0000256" key="3">
    <source>
        <dbReference type="ARBA" id="ARBA00007103"/>
    </source>
</evidence>
<dbReference type="InterPro" id="IPR001216">
    <property type="entry name" value="P-phosphate_BS"/>
</dbReference>